<keyword evidence="3 4" id="KW-0597">Phosphoprotein</keyword>
<evidence type="ECO:0000256" key="1">
    <source>
        <dbReference type="ARBA" id="ARBA00000085"/>
    </source>
</evidence>
<dbReference type="EMBL" id="JAPDVH010000001">
    <property type="protein sequence ID" value="MCW4154192.1"/>
    <property type="molecule type" value="Genomic_DNA"/>
</dbReference>
<dbReference type="RefSeq" id="WP_264898649.1">
    <property type="nucleotide sequence ID" value="NZ_JAPDVH010000001.1"/>
</dbReference>
<evidence type="ECO:0000259" key="8">
    <source>
        <dbReference type="PROSITE" id="PS50110"/>
    </source>
</evidence>
<dbReference type="GO" id="GO:0005524">
    <property type="term" value="F:ATP binding"/>
    <property type="evidence" value="ECO:0007669"/>
    <property type="project" value="UniProtKB-KW"/>
</dbReference>
<dbReference type="InterPro" id="IPR005467">
    <property type="entry name" value="His_kinase_dom"/>
</dbReference>
<dbReference type="AlphaFoldDB" id="A0AAW5UK22"/>
<dbReference type="PROSITE" id="PS51257">
    <property type="entry name" value="PROKAR_LIPOPROTEIN"/>
    <property type="match status" value="1"/>
</dbReference>
<keyword evidence="6" id="KW-1133">Transmembrane helix</keyword>
<dbReference type="Gene3D" id="1.20.120.160">
    <property type="entry name" value="HPT domain"/>
    <property type="match status" value="1"/>
</dbReference>
<feature type="transmembrane region" description="Helical" evidence="6">
    <location>
        <begin position="12"/>
        <end position="33"/>
    </location>
</feature>
<dbReference type="PANTHER" id="PTHR43547">
    <property type="entry name" value="TWO-COMPONENT HISTIDINE KINASE"/>
    <property type="match status" value="1"/>
</dbReference>
<name>A0AAW5UK22_9BACT</name>
<protein>
    <recommendedName>
        <fullName evidence="2">histidine kinase</fullName>
        <ecNumber evidence="2">2.7.13.3</ecNumber>
    </recommendedName>
</protein>
<dbReference type="CDD" id="cd17546">
    <property type="entry name" value="REC_hyHK_CKI1_RcsC-like"/>
    <property type="match status" value="1"/>
</dbReference>
<dbReference type="CDD" id="cd16922">
    <property type="entry name" value="HATPase_EvgS-ArcB-TorS-like"/>
    <property type="match status" value="1"/>
</dbReference>
<feature type="domain" description="Response regulatory" evidence="8">
    <location>
        <begin position="546"/>
        <end position="663"/>
    </location>
</feature>
<dbReference type="SUPFAM" id="SSF47226">
    <property type="entry name" value="Histidine-containing phosphotransfer domain, HPT domain"/>
    <property type="match status" value="1"/>
</dbReference>
<dbReference type="InterPro" id="IPR011006">
    <property type="entry name" value="CheY-like_superfamily"/>
</dbReference>
<dbReference type="Proteomes" id="UP001209168">
    <property type="component" value="Unassembled WGS sequence"/>
</dbReference>
<organism evidence="9 10">
    <name type="scientific">Segatella copri</name>
    <dbReference type="NCBI Taxonomy" id="165179"/>
    <lineage>
        <taxon>Bacteria</taxon>
        <taxon>Pseudomonadati</taxon>
        <taxon>Bacteroidota</taxon>
        <taxon>Bacteroidia</taxon>
        <taxon>Bacteroidales</taxon>
        <taxon>Prevotellaceae</taxon>
        <taxon>Segatella</taxon>
    </lineage>
</organism>
<dbReference type="InterPro" id="IPR003661">
    <property type="entry name" value="HisK_dim/P_dom"/>
</dbReference>
<dbReference type="Gene3D" id="3.30.565.10">
    <property type="entry name" value="Histidine kinase-like ATPase, C-terminal domain"/>
    <property type="match status" value="1"/>
</dbReference>
<gene>
    <name evidence="9" type="ORF">ONT23_01275</name>
</gene>
<dbReference type="InterPro" id="IPR036641">
    <property type="entry name" value="HPT_dom_sf"/>
</dbReference>
<dbReference type="PANTHER" id="PTHR43547:SF2">
    <property type="entry name" value="HYBRID SIGNAL TRANSDUCTION HISTIDINE KINASE C"/>
    <property type="match status" value="1"/>
</dbReference>
<evidence type="ECO:0000256" key="6">
    <source>
        <dbReference type="SAM" id="Phobius"/>
    </source>
</evidence>
<dbReference type="SUPFAM" id="SSF47384">
    <property type="entry name" value="Homodimeric domain of signal transducing histidine kinase"/>
    <property type="match status" value="1"/>
</dbReference>
<dbReference type="InterPro" id="IPR004358">
    <property type="entry name" value="Sig_transdc_His_kin-like_C"/>
</dbReference>
<dbReference type="Gene3D" id="1.10.287.130">
    <property type="match status" value="1"/>
</dbReference>
<dbReference type="InterPro" id="IPR001789">
    <property type="entry name" value="Sig_transdc_resp-reg_receiver"/>
</dbReference>
<comment type="catalytic activity">
    <reaction evidence="1">
        <text>ATP + protein L-histidine = ADP + protein N-phospho-L-histidine.</text>
        <dbReference type="EC" id="2.7.13.3"/>
    </reaction>
</comment>
<dbReference type="InterPro" id="IPR003594">
    <property type="entry name" value="HATPase_dom"/>
</dbReference>
<dbReference type="SMART" id="SM00387">
    <property type="entry name" value="HATPase_c"/>
    <property type="match status" value="1"/>
</dbReference>
<evidence type="ECO:0000313" key="10">
    <source>
        <dbReference type="Proteomes" id="UP001209168"/>
    </source>
</evidence>
<comment type="caution">
    <text evidence="9">The sequence shown here is derived from an EMBL/GenBank/DDBJ whole genome shotgun (WGS) entry which is preliminary data.</text>
</comment>
<accession>A0AAW5UK22</accession>
<evidence type="ECO:0000256" key="2">
    <source>
        <dbReference type="ARBA" id="ARBA00012438"/>
    </source>
</evidence>
<keyword evidence="9" id="KW-0547">Nucleotide-binding</keyword>
<reference evidence="9" key="1">
    <citation type="submission" date="2022-11" db="EMBL/GenBank/DDBJ databases">
        <title>Genomic repertoires linked with pathogenic potency of arthritogenic Prevotella copri isolated from the gut of rheumatoid arthritis patients.</title>
        <authorList>
            <person name="Nii T."/>
            <person name="Maeda Y."/>
            <person name="Motooka D."/>
            <person name="Naito M."/>
            <person name="Matsumoto Y."/>
            <person name="Ogawa T."/>
            <person name="Oguro-Igashira E."/>
            <person name="Kishikawa T."/>
            <person name="Yamashita M."/>
            <person name="Koizumi S."/>
            <person name="Kurakawa T."/>
            <person name="Okumura R."/>
            <person name="Kayama H."/>
            <person name="Murakami M."/>
            <person name="Sakaguchi T."/>
            <person name="Das B."/>
            <person name="Nakamura S."/>
            <person name="Okada Y."/>
            <person name="Kumanogoh A."/>
            <person name="Takeda K."/>
        </authorList>
    </citation>
    <scope>NUCLEOTIDE SEQUENCE</scope>
    <source>
        <strain evidence="9">H012_8</strain>
    </source>
</reference>
<feature type="modified residue" description="4-aspartylphosphate" evidence="4">
    <location>
        <position position="595"/>
    </location>
</feature>
<feature type="region of interest" description="Disordered" evidence="5">
    <location>
        <begin position="147"/>
        <end position="167"/>
    </location>
</feature>
<feature type="domain" description="Histidine kinase" evidence="7">
    <location>
        <begin position="320"/>
        <end position="527"/>
    </location>
</feature>
<evidence type="ECO:0000256" key="5">
    <source>
        <dbReference type="SAM" id="MobiDB-lite"/>
    </source>
</evidence>
<dbReference type="PRINTS" id="PR00344">
    <property type="entry name" value="BCTRLSENSOR"/>
</dbReference>
<keyword evidence="6" id="KW-0472">Membrane</keyword>
<dbReference type="PROSITE" id="PS50109">
    <property type="entry name" value="HIS_KIN"/>
    <property type="match status" value="1"/>
</dbReference>
<dbReference type="SUPFAM" id="SSF55874">
    <property type="entry name" value="ATPase domain of HSP90 chaperone/DNA topoisomerase II/histidine kinase"/>
    <property type="match status" value="1"/>
</dbReference>
<dbReference type="EC" id="2.7.13.3" evidence="2"/>
<dbReference type="Pfam" id="PF02518">
    <property type="entry name" value="HATPase_c"/>
    <property type="match status" value="1"/>
</dbReference>
<dbReference type="SMART" id="SM00388">
    <property type="entry name" value="HisKA"/>
    <property type="match status" value="1"/>
</dbReference>
<dbReference type="Pfam" id="PF00072">
    <property type="entry name" value="Response_reg"/>
    <property type="match status" value="1"/>
</dbReference>
<sequence>MGHKKQTGHICRWMACGIMAAILIIGCTIMIGLSEWHDRKEIECRNTELHELRKDMHDLNMHIAEMSLLGETVADWDTIDVEDYHQLRMEVDCMLLDMGKMNRQIETEDLRQLFVEKERLLLQIRNAVQKRNDIHEELTTEVPKIVAKSKKEQQVQSSTPRPETQKKKRGFWVRLFRKEEKAAVDTMKRQQPTATTKMLSVLNHKIVARHQQQSRKVNGHLDSLGIRNEAINHHLQKMIAVVDEHVNKGIEEREQQIATLEGNYTYYYIGMLSLLILVLFYMFLQVIRNKKRTDQLIGKLNAKNQQNIELLTQRRQTIQAITHELRIPLATLKHHLGVMKTDSADEIDISLEAVAGMEQMLNDLLDYFRLDNGKETIMVKPFTVKGLGTRLASEFAGLADKKGLVLTVESSSDDIVLGDKEKIQRIVRNLLSNALKFTDAGSVTLRLSYEGGMLFISVHDTGTGMDEEEQQQIFDAFRQLSNAATKDGFGLGLSIVKNLVGMMNGKIELSSKQNVGSTITVEIPLPLVHEKDIERENEIIGDNRAEVVVIDDNELILHRMQGIFAENGIRCDTSMSMDELLAKMREKDYDILFTDLKMQGANGYDVLKILRMSNIGNSRTIPVVAVTGSAGITEDYLTGKGFSGCLSKPFSPNELMSVANRFIQKEVNGKGNIDLIPLYEFGEKQRTLWLFEEETEENIHRIDKAWEKGDRHELKEILHSMRGTWELIGCGEKLNRVFSSVKNTTTTDKEIAQGICEIKRQCEDIIQAIHEEQEGGMK</sequence>
<evidence type="ECO:0000256" key="4">
    <source>
        <dbReference type="PROSITE-ProRule" id="PRU00169"/>
    </source>
</evidence>
<dbReference type="GO" id="GO:0000155">
    <property type="term" value="F:phosphorelay sensor kinase activity"/>
    <property type="evidence" value="ECO:0007669"/>
    <property type="project" value="InterPro"/>
</dbReference>
<evidence type="ECO:0000256" key="3">
    <source>
        <dbReference type="ARBA" id="ARBA00022553"/>
    </source>
</evidence>
<dbReference type="SUPFAM" id="SSF52172">
    <property type="entry name" value="CheY-like"/>
    <property type="match status" value="1"/>
</dbReference>
<dbReference type="InterPro" id="IPR036097">
    <property type="entry name" value="HisK_dim/P_sf"/>
</dbReference>
<dbReference type="Gene3D" id="3.40.50.2300">
    <property type="match status" value="1"/>
</dbReference>
<evidence type="ECO:0000259" key="7">
    <source>
        <dbReference type="PROSITE" id="PS50109"/>
    </source>
</evidence>
<dbReference type="PROSITE" id="PS50110">
    <property type="entry name" value="RESPONSE_REGULATORY"/>
    <property type="match status" value="1"/>
</dbReference>
<keyword evidence="6" id="KW-0812">Transmembrane</keyword>
<dbReference type="CDD" id="cd00082">
    <property type="entry name" value="HisKA"/>
    <property type="match status" value="1"/>
</dbReference>
<keyword evidence="9" id="KW-0067">ATP-binding</keyword>
<proteinExistence type="predicted"/>
<evidence type="ECO:0000313" key="9">
    <source>
        <dbReference type="EMBL" id="MCW4154192.1"/>
    </source>
</evidence>
<dbReference type="InterPro" id="IPR036890">
    <property type="entry name" value="HATPase_C_sf"/>
</dbReference>
<dbReference type="Pfam" id="PF00512">
    <property type="entry name" value="HisKA"/>
    <property type="match status" value="1"/>
</dbReference>
<feature type="transmembrane region" description="Helical" evidence="6">
    <location>
        <begin position="265"/>
        <end position="284"/>
    </location>
</feature>
<dbReference type="SMART" id="SM00448">
    <property type="entry name" value="REC"/>
    <property type="match status" value="1"/>
</dbReference>